<proteinExistence type="predicted"/>
<name>A0ABN0R5P7_MYCUL</name>
<dbReference type="Proteomes" id="UP000020681">
    <property type="component" value="Unassembled WGS sequence"/>
</dbReference>
<gene>
    <name evidence="1" type="ORF">I551_1150</name>
</gene>
<reference evidence="1 2" key="1">
    <citation type="submission" date="2014-01" db="EMBL/GenBank/DDBJ databases">
        <authorList>
            <person name="Dobos K."/>
            <person name="Lenaerts A."/>
            <person name="Ordway D."/>
            <person name="DeGroote M.A."/>
            <person name="Parker T."/>
            <person name="Sizemore C."/>
            <person name="Tallon L.J."/>
            <person name="Sadzewicz L.K."/>
            <person name="Sengamalay N."/>
            <person name="Fraser C.M."/>
            <person name="Hine E."/>
            <person name="Shefchek K.A."/>
            <person name="Das S.P."/>
            <person name="Tettelin H."/>
        </authorList>
    </citation>
    <scope>NUCLEOTIDE SEQUENCE [LARGE SCALE GENOMIC DNA]</scope>
    <source>
        <strain evidence="1 2">Harvey</strain>
    </source>
</reference>
<comment type="caution">
    <text evidence="1">The sequence shown here is derived from an EMBL/GenBank/DDBJ whole genome shotgun (WGS) entry which is preliminary data.</text>
</comment>
<keyword evidence="2" id="KW-1185">Reference proteome</keyword>
<dbReference type="EMBL" id="JAOL01000078">
    <property type="protein sequence ID" value="EUA92371.1"/>
    <property type="molecule type" value="Genomic_DNA"/>
</dbReference>
<accession>A0ABN0R5P7</accession>
<sequence length="47" mass="5345">MLSYGVCMTEQSYPVEVGIHRQHYFVPSTRCSVFSCAHRSPAHWATS</sequence>
<organism evidence="1 2">
    <name type="scientific">Mycobacterium ulcerans str. Harvey</name>
    <dbReference type="NCBI Taxonomy" id="1299332"/>
    <lineage>
        <taxon>Bacteria</taxon>
        <taxon>Bacillati</taxon>
        <taxon>Actinomycetota</taxon>
        <taxon>Actinomycetes</taxon>
        <taxon>Mycobacteriales</taxon>
        <taxon>Mycobacteriaceae</taxon>
        <taxon>Mycobacterium</taxon>
        <taxon>Mycobacterium ulcerans group</taxon>
    </lineage>
</organism>
<evidence type="ECO:0000313" key="2">
    <source>
        <dbReference type="Proteomes" id="UP000020681"/>
    </source>
</evidence>
<protein>
    <submittedName>
        <fullName evidence="1">Uncharacterized protein</fullName>
    </submittedName>
</protein>
<evidence type="ECO:0000313" key="1">
    <source>
        <dbReference type="EMBL" id="EUA92371.1"/>
    </source>
</evidence>